<dbReference type="EC" id="3.6.4.12" evidence="4"/>
<keyword evidence="12" id="KW-0010">Activator</keyword>
<dbReference type="CDD" id="cd18793">
    <property type="entry name" value="SF2_C_SNF"/>
    <property type="match status" value="1"/>
</dbReference>
<evidence type="ECO:0000256" key="3">
    <source>
        <dbReference type="ARBA" id="ARBA00011826"/>
    </source>
</evidence>
<evidence type="ECO:0000259" key="20">
    <source>
        <dbReference type="PROSITE" id="PS51192"/>
    </source>
</evidence>
<dbReference type="GO" id="GO:0000812">
    <property type="term" value="C:Swr1 complex"/>
    <property type="evidence" value="ECO:0007669"/>
    <property type="project" value="TreeGrafter"/>
</dbReference>
<feature type="compositionally biased region" description="Acidic residues" evidence="19">
    <location>
        <begin position="680"/>
        <end position="719"/>
    </location>
</feature>
<comment type="similarity">
    <text evidence="2">Belongs to the SNF2/RAD54 helicase family. SWR1 subfamily.</text>
</comment>
<evidence type="ECO:0000256" key="4">
    <source>
        <dbReference type="ARBA" id="ARBA00012551"/>
    </source>
</evidence>
<keyword evidence="8" id="KW-0067">ATP-binding</keyword>
<evidence type="ECO:0000313" key="23">
    <source>
        <dbReference type="Proteomes" id="UP000008493"/>
    </source>
</evidence>
<feature type="compositionally biased region" description="Polar residues" evidence="19">
    <location>
        <begin position="1"/>
        <end position="20"/>
    </location>
</feature>
<evidence type="ECO:0000256" key="7">
    <source>
        <dbReference type="ARBA" id="ARBA00022806"/>
    </source>
</evidence>
<feature type="compositionally biased region" description="Acidic residues" evidence="19">
    <location>
        <begin position="821"/>
        <end position="831"/>
    </location>
</feature>
<name>K5XD38_AGABU</name>
<evidence type="ECO:0000256" key="10">
    <source>
        <dbReference type="ARBA" id="ARBA00023015"/>
    </source>
</evidence>
<dbReference type="eggNOG" id="KOG0391">
    <property type="taxonomic scope" value="Eukaryota"/>
</dbReference>
<keyword evidence="7" id="KW-0347">Helicase</keyword>
<protein>
    <recommendedName>
        <fullName evidence="16">Helicase SWR1</fullName>
        <ecNumber evidence="4">3.6.4.12</ecNumber>
    </recommendedName>
    <alternativeName>
        <fullName evidence="18">Helicase swr1</fullName>
    </alternativeName>
</protein>
<feature type="compositionally biased region" description="Polar residues" evidence="19">
    <location>
        <begin position="184"/>
        <end position="212"/>
    </location>
</feature>
<organism evidence="22 23">
    <name type="scientific">Agaricus bisporus var. burnettii (strain JB137-S8 / ATCC MYA-4627 / FGSC 10392)</name>
    <name type="common">White button mushroom</name>
    <dbReference type="NCBI Taxonomy" id="597362"/>
    <lineage>
        <taxon>Eukaryota</taxon>
        <taxon>Fungi</taxon>
        <taxon>Dikarya</taxon>
        <taxon>Basidiomycota</taxon>
        <taxon>Agaricomycotina</taxon>
        <taxon>Agaricomycetes</taxon>
        <taxon>Agaricomycetidae</taxon>
        <taxon>Agaricales</taxon>
        <taxon>Agaricineae</taxon>
        <taxon>Agaricaceae</taxon>
        <taxon>Agaricus</taxon>
    </lineage>
</organism>
<evidence type="ECO:0000256" key="16">
    <source>
        <dbReference type="ARBA" id="ARBA00040599"/>
    </source>
</evidence>
<evidence type="ECO:0000256" key="12">
    <source>
        <dbReference type="ARBA" id="ARBA00023159"/>
    </source>
</evidence>
<dbReference type="InterPro" id="IPR050520">
    <property type="entry name" value="INO80/SWR1_helicase"/>
</dbReference>
<dbReference type="SMART" id="SM00490">
    <property type="entry name" value="HELICc"/>
    <property type="match status" value="1"/>
</dbReference>
<keyword evidence="11" id="KW-0238">DNA-binding</keyword>
<dbReference type="Gene3D" id="3.40.50.300">
    <property type="entry name" value="P-loop containing nucleotide triphosphate hydrolases"/>
    <property type="match status" value="1"/>
</dbReference>
<keyword evidence="13" id="KW-0804">Transcription</keyword>
<evidence type="ECO:0000256" key="17">
    <source>
        <dbReference type="ARBA" id="ARBA00047995"/>
    </source>
</evidence>
<dbReference type="GO" id="GO:0042393">
    <property type="term" value="F:histone binding"/>
    <property type="evidence" value="ECO:0007669"/>
    <property type="project" value="TreeGrafter"/>
</dbReference>
<dbReference type="FunCoup" id="K5XD38">
    <property type="interactions" value="438"/>
</dbReference>
<dbReference type="InterPro" id="IPR027417">
    <property type="entry name" value="P-loop_NTPase"/>
</dbReference>
<dbReference type="InterPro" id="IPR038718">
    <property type="entry name" value="SNF2-like_sf"/>
</dbReference>
<dbReference type="GeneID" id="18826636"/>
<evidence type="ECO:0000256" key="5">
    <source>
        <dbReference type="ARBA" id="ARBA00022741"/>
    </source>
</evidence>
<dbReference type="Pfam" id="PF00176">
    <property type="entry name" value="SNF2-rel_dom"/>
    <property type="match status" value="1"/>
</dbReference>
<evidence type="ECO:0000256" key="15">
    <source>
        <dbReference type="ARBA" id="ARBA00037570"/>
    </source>
</evidence>
<dbReference type="EMBL" id="JH971388">
    <property type="protein sequence ID" value="EKM81243.1"/>
    <property type="molecule type" value="Genomic_DNA"/>
</dbReference>
<evidence type="ECO:0000256" key="19">
    <source>
        <dbReference type="SAM" id="MobiDB-lite"/>
    </source>
</evidence>
<dbReference type="Proteomes" id="UP000008493">
    <property type="component" value="Unassembled WGS sequence"/>
</dbReference>
<dbReference type="GO" id="GO:0016887">
    <property type="term" value="F:ATP hydrolysis activity"/>
    <property type="evidence" value="ECO:0007669"/>
    <property type="project" value="TreeGrafter"/>
</dbReference>
<reference evidence="23" key="1">
    <citation type="journal article" date="2012" name="Proc. Natl. Acad. Sci. U.S.A.">
        <title>Genome sequence of the button mushroom Agaricus bisporus reveals mechanisms governing adaptation to a humic-rich ecological niche.</title>
        <authorList>
            <person name="Morin E."/>
            <person name="Kohler A."/>
            <person name="Baker A.R."/>
            <person name="Foulongne-Oriol M."/>
            <person name="Lombard V."/>
            <person name="Nagy L.G."/>
            <person name="Ohm R.A."/>
            <person name="Patyshakuliyeva A."/>
            <person name="Brun A."/>
            <person name="Aerts A.L."/>
            <person name="Bailey A.M."/>
            <person name="Billette C."/>
            <person name="Coutinho P.M."/>
            <person name="Deakin G."/>
            <person name="Doddapaneni H."/>
            <person name="Floudas D."/>
            <person name="Grimwood J."/>
            <person name="Hilden K."/>
            <person name="Kuees U."/>
            <person name="LaButti K.M."/>
            <person name="Lapidus A."/>
            <person name="Lindquist E.A."/>
            <person name="Lucas S.M."/>
            <person name="Murat C."/>
            <person name="Riley R.W."/>
            <person name="Salamov A.A."/>
            <person name="Schmutz J."/>
            <person name="Subramanian V."/>
            <person name="Woesten H.A.B."/>
            <person name="Xu J."/>
            <person name="Eastwood D.C."/>
            <person name="Foster G.D."/>
            <person name="Sonnenberg A.S."/>
            <person name="Cullen D."/>
            <person name="de Vries R.P."/>
            <person name="Lundell T."/>
            <person name="Hibbett D.S."/>
            <person name="Henrissat B."/>
            <person name="Burton K.S."/>
            <person name="Kerrigan R.W."/>
            <person name="Challen M.P."/>
            <person name="Grigoriev I.V."/>
            <person name="Martin F."/>
        </authorList>
    </citation>
    <scope>NUCLEOTIDE SEQUENCE [LARGE SCALE GENOMIC DNA]</scope>
    <source>
        <strain evidence="23">JB137-S8 / ATCC MYA-4627 / FGSC 10392</strain>
    </source>
</reference>
<evidence type="ECO:0000256" key="9">
    <source>
        <dbReference type="ARBA" id="ARBA00022853"/>
    </source>
</evidence>
<dbReference type="KEGG" id="abp:AGABI1DRAFT127258"/>
<sequence>MPDQSNVGHNHPSRPQNHRQLPQIRTRPASSFHAIQKSPKTVEELPRTAIVLHSTSAEMGAKAAPSSRTLRKMTSDRDLDDRCAAGAGRMMKPEDVTEEVLKAERAVMLQAMQTRMEEVLERHDNMVRELFHLDEYKLMLTYDPRAAKADNSQDFIKYKAPYDLIEKVEEQASPAKRTRGARSEQLSITSGFPLSPTKSPQRPLKRSNSQGGKSKFPPLAIHDIKSSRQAKVVGKKTRSAKDNTAEEAVSIPSVPSTLKTRSKKQKKGEEERSVLSTIGVHHATSTIPSSVSAHPTRRTRARDLIAANALERKSVELPVQESGRESVSIALGRRSSRRREDTGLEPPPKRLKVSVEESLDPEAVKSKSVSHTSRPAAKLSKIKASRFDASASSSENATPITLRNIKRVKLLVTPSLSHHKQRPPPSKFKRSLSRFLTSYRTLGSEEISDEKLASATMAEARIRAQEADFRHQGRFIPGTDVLFGSDPNVAAYDPPKRATRDVWDDIMAEVVIARSRVPKKSIGQQVSSQIASKIQAYWDVQEVKRDRARAQEEKKLKILAKSTMKLVNAEWKKAVYHVRDENRQKLEAEERRRGHEHLDAILDQSGQLLETQQGDLTRARSLSSGLDLGMDEWGRDDEDGSETDEASIGASDDDEVGVGASSQVELDDEVLPSSIRESSDVDEAEEREEEGEEGEEAEAEEGEGEGEGEGEEEGEDGEDTGTNLLLGPVVEASVDNSQPELGDVEIEPSDGEMPPALSLPEKADQAMPTESQSTILPESPLLGGVKEALLEDGGILIYPPLDKSSPNHAAMKVDTTRVEEEVGPVEIDGEQDTMSRKEEEEEEDSSMMARAEEEEEEEGEALVQTVTNGPIETQEAVEVDGAAQVDGEVVPEGGIEELEDEEAKTTQDVLLPEYLRPFAVTPVEWDAEEKVKPPALLRGVLRPYQQTGLEWLASLHTNNLNGILADEMGLGKTIQTIALLAHLACDRGIWGPHLIIVPTSVLLNWEMEFKKFLPGFKVLSYHGTTKRRKELRQGWNDKYHFNVCVTSYTLASRDAHIFKRKPWYYMILDEAHMIKNFRSQRWNILLMFRSFRRLLLTGTPLQNNLTELWALLQFLMSGSNFANLKEFGDWFSNPLEKAIEMGSILDDDTMQRVTKLHTVLRPYLLRRLKRDVEKELPHKFEHLVLCPLSKRQRFLYDEFMSRAQTRDDLESGVYQRIANILMQLRKVCNHPDLFEVRPIVTSFAMQRSAITDFEIKELLVRKRWLEAEDEKVNLGLLGYQFIDQQEEPLLTAMETRRLSASSQLPHINDLPGEPPPKDTRTIAGYKRYKAYMQDVDTVSRWKHNAYLNDLRCSRTPIYSSELLSLARTMYQPLRPLSTMSLRQNFLTVVQPVHKAVLSYKERAETMKDEIRTFAVITPSVVALDLPRLALKGYEEPITAQPLEFDEILHPASVKLQIAFPDPSLLQYDCGKLQQLKTLLQEKKAGGHRVLIFTQMTRILDLLEIFLNLHGYLYSRLDGATKIEDRQYITERFNVDARIFCFIASSRSGGVGINLTGADTVVFYDSDFNPQMDKQCEDRAHRIGQIRDVHIYRFVSQYTVEEAMLRKANQKRSLDDLVIQKGAFDWRTIFNDDEGDVLDPENKVLTKALGEFEDAEDAHAAAIAAREEYALEGADNDDFGAEPGENVENTRSRSRTGADGGDQVEEGLGEAVVNDMDTGAAEEEQEDEEEGGTVVDYMLTVVQREYDDFFKDWRL</sequence>
<dbReference type="GO" id="GO:0003678">
    <property type="term" value="F:DNA helicase activity"/>
    <property type="evidence" value="ECO:0007669"/>
    <property type="project" value="UniProtKB-EC"/>
</dbReference>
<feature type="region of interest" description="Disordered" evidence="19">
    <location>
        <begin position="1"/>
        <end position="42"/>
    </location>
</feature>
<dbReference type="PANTHER" id="PTHR45685:SF1">
    <property type="entry name" value="HELICASE SRCAP"/>
    <property type="match status" value="1"/>
</dbReference>
<evidence type="ECO:0000256" key="1">
    <source>
        <dbReference type="ARBA" id="ARBA00004123"/>
    </source>
</evidence>
<dbReference type="PROSITE" id="PS51192">
    <property type="entry name" value="HELICASE_ATP_BIND_1"/>
    <property type="match status" value="1"/>
</dbReference>
<evidence type="ECO:0000256" key="14">
    <source>
        <dbReference type="ARBA" id="ARBA00023242"/>
    </source>
</evidence>
<comment type="catalytic activity">
    <reaction evidence="17">
        <text>ATP + H2O = ADP + phosphate + H(+)</text>
        <dbReference type="Rhea" id="RHEA:13065"/>
        <dbReference type="ChEBI" id="CHEBI:15377"/>
        <dbReference type="ChEBI" id="CHEBI:15378"/>
        <dbReference type="ChEBI" id="CHEBI:30616"/>
        <dbReference type="ChEBI" id="CHEBI:43474"/>
        <dbReference type="ChEBI" id="CHEBI:456216"/>
        <dbReference type="EC" id="3.6.4.12"/>
    </reaction>
</comment>
<dbReference type="GO" id="GO:0003677">
    <property type="term" value="F:DNA binding"/>
    <property type="evidence" value="ECO:0007669"/>
    <property type="project" value="UniProtKB-KW"/>
</dbReference>
<feature type="region of interest" description="Disordered" evidence="19">
    <location>
        <begin position="813"/>
        <end position="861"/>
    </location>
</feature>
<proteinExistence type="inferred from homology"/>
<dbReference type="GO" id="GO:0006338">
    <property type="term" value="P:chromatin remodeling"/>
    <property type="evidence" value="ECO:0007669"/>
    <property type="project" value="TreeGrafter"/>
</dbReference>
<evidence type="ECO:0000256" key="6">
    <source>
        <dbReference type="ARBA" id="ARBA00022801"/>
    </source>
</evidence>
<dbReference type="PROSITE" id="PS51194">
    <property type="entry name" value="HELICASE_CTER"/>
    <property type="match status" value="1"/>
</dbReference>
<keyword evidence="5" id="KW-0547">Nucleotide-binding</keyword>
<keyword evidence="9" id="KW-0156">Chromatin regulator</keyword>
<evidence type="ECO:0000256" key="2">
    <source>
        <dbReference type="ARBA" id="ARBA00009220"/>
    </source>
</evidence>
<dbReference type="RefSeq" id="XP_007328701.1">
    <property type="nucleotide sequence ID" value="XM_007328639.1"/>
</dbReference>
<feature type="compositionally biased region" description="Acidic residues" evidence="19">
    <location>
        <begin position="1719"/>
        <end position="1730"/>
    </location>
</feature>
<dbReference type="InterPro" id="IPR014001">
    <property type="entry name" value="Helicase_ATP-bd"/>
</dbReference>
<evidence type="ECO:0000256" key="13">
    <source>
        <dbReference type="ARBA" id="ARBA00023163"/>
    </source>
</evidence>
<keyword evidence="14" id="KW-0539">Nucleus</keyword>
<comment type="function">
    <text evidence="15">Catalytic component of the SWR1 complex which mediates the ATP-dependent exchange of histone H2A for the H2A variant HZT1 leading to transcriptional regulation of selected genes by chromatin remodeling.</text>
</comment>
<dbReference type="InterPro" id="IPR000330">
    <property type="entry name" value="SNF2_N"/>
</dbReference>
<dbReference type="GO" id="GO:0005524">
    <property type="term" value="F:ATP binding"/>
    <property type="evidence" value="ECO:0007669"/>
    <property type="project" value="UniProtKB-KW"/>
</dbReference>
<evidence type="ECO:0000256" key="18">
    <source>
        <dbReference type="ARBA" id="ARBA00074297"/>
    </source>
</evidence>
<dbReference type="InterPro" id="IPR049730">
    <property type="entry name" value="SNF2/RAD54-like_C"/>
</dbReference>
<gene>
    <name evidence="22" type="ORF">AGABI1DRAFT_127258</name>
</gene>
<dbReference type="OMA" id="DAHVFKR"/>
<dbReference type="InParanoid" id="K5XD38"/>
<evidence type="ECO:0000256" key="11">
    <source>
        <dbReference type="ARBA" id="ARBA00023125"/>
    </source>
</evidence>
<dbReference type="Pfam" id="PF00271">
    <property type="entry name" value="Helicase_C"/>
    <property type="match status" value="1"/>
</dbReference>
<evidence type="ECO:0000256" key="8">
    <source>
        <dbReference type="ARBA" id="ARBA00022840"/>
    </source>
</evidence>
<dbReference type="STRING" id="597362.K5XD38"/>
<dbReference type="SMART" id="SM00487">
    <property type="entry name" value="DEXDc"/>
    <property type="match status" value="1"/>
</dbReference>
<comment type="subcellular location">
    <subcellularLocation>
        <location evidence="1">Nucleus</location>
    </subcellularLocation>
</comment>
<feature type="domain" description="Helicase ATP-binding" evidence="20">
    <location>
        <begin position="953"/>
        <end position="1118"/>
    </location>
</feature>
<keyword evidence="6" id="KW-0378">Hydrolase</keyword>
<dbReference type="SUPFAM" id="SSF52540">
    <property type="entry name" value="P-loop containing nucleoside triphosphate hydrolases"/>
    <property type="match status" value="2"/>
</dbReference>
<feature type="region of interest" description="Disordered" evidence="19">
    <location>
        <begin position="621"/>
        <end position="780"/>
    </location>
</feature>
<evidence type="ECO:0000259" key="21">
    <source>
        <dbReference type="PROSITE" id="PS51194"/>
    </source>
</evidence>
<evidence type="ECO:0000313" key="22">
    <source>
        <dbReference type="EMBL" id="EKM81243.1"/>
    </source>
</evidence>
<dbReference type="PANTHER" id="PTHR45685">
    <property type="entry name" value="HELICASE SRCAP-RELATED"/>
    <property type="match status" value="1"/>
</dbReference>
<keyword evidence="23" id="KW-1185">Reference proteome</keyword>
<feature type="compositionally biased region" description="Acidic residues" evidence="19">
    <location>
        <begin position="634"/>
        <end position="656"/>
    </location>
</feature>
<dbReference type="HOGENOM" id="CLU_000315_24_3_1"/>
<feature type="region of interest" description="Disordered" evidence="19">
    <location>
        <begin position="1674"/>
        <end position="1733"/>
    </location>
</feature>
<dbReference type="OrthoDB" id="372624at2759"/>
<feature type="region of interest" description="Disordered" evidence="19">
    <location>
        <begin position="171"/>
        <end position="272"/>
    </location>
</feature>
<dbReference type="Gene3D" id="3.40.50.10810">
    <property type="entry name" value="Tandem AAA-ATPase domain"/>
    <property type="match status" value="1"/>
</dbReference>
<dbReference type="FunFam" id="3.40.50.10810:FF:000051">
    <property type="entry name" value="Helicase SWR1"/>
    <property type="match status" value="1"/>
</dbReference>
<feature type="region of interest" description="Disordered" evidence="19">
    <location>
        <begin position="317"/>
        <end position="379"/>
    </location>
</feature>
<feature type="domain" description="Helicase C-terminal" evidence="21">
    <location>
        <begin position="1471"/>
        <end position="1624"/>
    </location>
</feature>
<dbReference type="InterPro" id="IPR001650">
    <property type="entry name" value="Helicase_C-like"/>
</dbReference>
<keyword evidence="10" id="KW-0805">Transcription regulation</keyword>
<accession>K5XD38</accession>
<comment type="subunit">
    <text evidence="3">Component of the SWR1 chromatin-remodeling complex.</text>
</comment>